<dbReference type="Gene3D" id="2.40.160.210">
    <property type="entry name" value="Acyl-CoA thioesterase, double hotdog domain"/>
    <property type="match status" value="1"/>
</dbReference>
<evidence type="ECO:0000313" key="2">
    <source>
        <dbReference type="EMBL" id="KAL2843430.1"/>
    </source>
</evidence>
<comment type="caution">
    <text evidence="2">The sequence shown here is derived from an EMBL/GenBank/DDBJ whole genome shotgun (WGS) entry which is preliminary data.</text>
</comment>
<dbReference type="Pfam" id="PF20789">
    <property type="entry name" value="4HBT_3C"/>
    <property type="match status" value="1"/>
</dbReference>
<name>A0ABR4JTS2_9EURO</name>
<evidence type="ECO:0000259" key="1">
    <source>
        <dbReference type="Pfam" id="PF20789"/>
    </source>
</evidence>
<dbReference type="EMBL" id="JBFXLR010000046">
    <property type="protein sequence ID" value="KAL2843430.1"/>
    <property type="molecule type" value="Genomic_DNA"/>
</dbReference>
<dbReference type="SUPFAM" id="SSF54637">
    <property type="entry name" value="Thioesterase/thiol ester dehydrase-isomerase"/>
    <property type="match status" value="1"/>
</dbReference>
<accession>A0ABR4JTS2</accession>
<dbReference type="GeneID" id="98161713"/>
<organism evidence="2 3">
    <name type="scientific">Aspergillus pseudodeflectus</name>
    <dbReference type="NCBI Taxonomy" id="176178"/>
    <lineage>
        <taxon>Eukaryota</taxon>
        <taxon>Fungi</taxon>
        <taxon>Dikarya</taxon>
        <taxon>Ascomycota</taxon>
        <taxon>Pezizomycotina</taxon>
        <taxon>Eurotiomycetes</taxon>
        <taxon>Eurotiomycetidae</taxon>
        <taxon>Eurotiales</taxon>
        <taxon>Aspergillaceae</taxon>
        <taxon>Aspergillus</taxon>
        <taxon>Aspergillus subgen. Nidulantes</taxon>
    </lineage>
</organism>
<reference evidence="2 3" key="1">
    <citation type="submission" date="2024-07" db="EMBL/GenBank/DDBJ databases">
        <title>Section-level genome sequencing and comparative genomics of Aspergillus sections Usti and Cavernicolus.</title>
        <authorList>
            <consortium name="Lawrence Berkeley National Laboratory"/>
            <person name="Nybo J.L."/>
            <person name="Vesth T.C."/>
            <person name="Theobald S."/>
            <person name="Frisvad J.C."/>
            <person name="Larsen T.O."/>
            <person name="Kjaerboelling I."/>
            <person name="Rothschild-Mancinelli K."/>
            <person name="Lyhne E.K."/>
            <person name="Kogle M.E."/>
            <person name="Barry K."/>
            <person name="Clum A."/>
            <person name="Na H."/>
            <person name="Ledsgaard L."/>
            <person name="Lin J."/>
            <person name="Lipzen A."/>
            <person name="Kuo A."/>
            <person name="Riley R."/>
            <person name="Mondo S."/>
            <person name="LaButti K."/>
            <person name="Haridas S."/>
            <person name="Pangalinan J."/>
            <person name="Salamov A.A."/>
            <person name="Simmons B.A."/>
            <person name="Magnuson J.K."/>
            <person name="Chen J."/>
            <person name="Drula E."/>
            <person name="Henrissat B."/>
            <person name="Wiebenga A."/>
            <person name="Lubbers R.J."/>
            <person name="Gomes A.C."/>
            <person name="Macurrencykelacurrency M.R."/>
            <person name="Stajich J."/>
            <person name="Grigoriev I.V."/>
            <person name="Mortensen U.H."/>
            <person name="De vries R.P."/>
            <person name="Baker S.E."/>
            <person name="Andersen M.R."/>
        </authorList>
    </citation>
    <scope>NUCLEOTIDE SEQUENCE [LARGE SCALE GENOMIC DNA]</scope>
    <source>
        <strain evidence="2 3">CBS 756.74</strain>
    </source>
</reference>
<protein>
    <recommendedName>
        <fullName evidence="1">Acyl-CoA thioesterase-like C-terminal domain-containing protein</fullName>
    </recommendedName>
</protein>
<dbReference type="InterPro" id="IPR042171">
    <property type="entry name" value="Acyl-CoA_hotdog"/>
</dbReference>
<gene>
    <name evidence="2" type="ORF">BJX68DRAFT_270162</name>
</gene>
<feature type="domain" description="Acyl-CoA thioesterase-like C-terminal" evidence="1">
    <location>
        <begin position="48"/>
        <end position="105"/>
    </location>
</feature>
<proteinExistence type="predicted"/>
<keyword evidence="3" id="KW-1185">Reference proteome</keyword>
<dbReference type="InterPro" id="IPR029069">
    <property type="entry name" value="HotDog_dom_sf"/>
</dbReference>
<dbReference type="Proteomes" id="UP001610444">
    <property type="component" value="Unassembled WGS sequence"/>
</dbReference>
<dbReference type="InterPro" id="IPR049450">
    <property type="entry name" value="ACOT8-like_C"/>
</dbReference>
<sequence>MSKASVLVAGRASLPEPVLGKPSVVLTWVAVITLNYQPEGMKSFMKFNMPSVSLTFNFVEDPAGQTEWILNQATMNRLQNGRFYMDLLMVDEEGRLIAAIKHQSLMFERKRHLERQTGSKNKHGQARL</sequence>
<evidence type="ECO:0000313" key="3">
    <source>
        <dbReference type="Proteomes" id="UP001610444"/>
    </source>
</evidence>
<dbReference type="RefSeq" id="XP_070895608.1">
    <property type="nucleotide sequence ID" value="XM_071046549.1"/>
</dbReference>